<protein>
    <submittedName>
        <fullName evidence="1">Uncharacterized protein</fullName>
    </submittedName>
</protein>
<keyword evidence="2" id="KW-1185">Reference proteome</keyword>
<comment type="caution">
    <text evidence="1">The sequence shown here is derived from an EMBL/GenBank/DDBJ whole genome shotgun (WGS) entry which is preliminary data.</text>
</comment>
<proteinExistence type="predicted"/>
<organism evidence="1 2">
    <name type="scientific">Mycena sanguinolenta</name>
    <dbReference type="NCBI Taxonomy" id="230812"/>
    <lineage>
        <taxon>Eukaryota</taxon>
        <taxon>Fungi</taxon>
        <taxon>Dikarya</taxon>
        <taxon>Basidiomycota</taxon>
        <taxon>Agaricomycotina</taxon>
        <taxon>Agaricomycetes</taxon>
        <taxon>Agaricomycetidae</taxon>
        <taxon>Agaricales</taxon>
        <taxon>Marasmiineae</taxon>
        <taxon>Mycenaceae</taxon>
        <taxon>Mycena</taxon>
    </lineage>
</organism>
<accession>A0A8H6XPT6</accession>
<evidence type="ECO:0000313" key="1">
    <source>
        <dbReference type="EMBL" id="KAF7344386.1"/>
    </source>
</evidence>
<sequence>MSLAANPPHKNELRRMGVQTLDISFSQELAAQDRLIELLSQAPPLIDLSRLRHLRLGASDLRLATCWIQLRADSLVQLDLELKRDWLTLGASEEDIVLDRLTTLRFDISGRGAMAAALRILRMLRALLLTDILSSSLDANFHITADDHFHWSALDSLISRQHFPSLSTVCFTTLSGQPLVREWMPDLNKSGMLVLNSLPTV</sequence>
<dbReference type="Proteomes" id="UP000623467">
    <property type="component" value="Unassembled WGS sequence"/>
</dbReference>
<dbReference type="AlphaFoldDB" id="A0A8H6XPT6"/>
<dbReference type="EMBL" id="JACAZH010000021">
    <property type="protein sequence ID" value="KAF7344386.1"/>
    <property type="molecule type" value="Genomic_DNA"/>
</dbReference>
<evidence type="ECO:0000313" key="2">
    <source>
        <dbReference type="Proteomes" id="UP000623467"/>
    </source>
</evidence>
<reference evidence="1" key="1">
    <citation type="submission" date="2020-05" db="EMBL/GenBank/DDBJ databases">
        <title>Mycena genomes resolve the evolution of fungal bioluminescence.</title>
        <authorList>
            <person name="Tsai I.J."/>
        </authorList>
    </citation>
    <scope>NUCLEOTIDE SEQUENCE</scope>
    <source>
        <strain evidence="1">160909Yilan</strain>
    </source>
</reference>
<dbReference type="OrthoDB" id="2788229at2759"/>
<name>A0A8H6XPT6_9AGAR</name>
<gene>
    <name evidence="1" type="ORF">MSAN_01919800</name>
</gene>